<dbReference type="AlphaFoldDB" id="A0A2G2ZHF0"/>
<dbReference type="Gene3D" id="2.60.120.330">
    <property type="entry name" value="B-lactam Antibiotic, Isopenicillin N Synthase, Chain"/>
    <property type="match status" value="1"/>
</dbReference>
<feature type="domain" description="Isopenicillin N synthase-like Fe(2+) 2OG dioxygenase" evidence="5">
    <location>
        <begin position="2"/>
        <end position="58"/>
    </location>
</feature>
<protein>
    <recommendedName>
        <fullName evidence="5">Isopenicillin N synthase-like Fe(2+) 2OG dioxygenase domain-containing protein</fullName>
    </recommendedName>
</protein>
<dbReference type="SUPFAM" id="SSF51197">
    <property type="entry name" value="Clavaminate synthase-like"/>
    <property type="match status" value="1"/>
</dbReference>
<sequence length="70" mass="7688">MCSIRHLALGIGRHKDSVPLTVLAQDNVGGLEVKRKADGEWIQAKPTLDAYNVNVGDIPLKYYAPKSVQK</sequence>
<dbReference type="PANTHER" id="PTHR10209">
    <property type="entry name" value="OXIDOREDUCTASE, 2OG-FE II OXYGENASE FAMILY PROTEIN"/>
    <property type="match status" value="1"/>
</dbReference>
<dbReference type="SMR" id="A0A2G2ZHF0"/>
<dbReference type="EMBL" id="AYRZ02000005">
    <property type="protein sequence ID" value="PHT81429.1"/>
    <property type="molecule type" value="Genomic_DNA"/>
</dbReference>
<evidence type="ECO:0000256" key="2">
    <source>
        <dbReference type="ARBA" id="ARBA00022723"/>
    </source>
</evidence>
<evidence type="ECO:0000259" key="5">
    <source>
        <dbReference type="Pfam" id="PF03171"/>
    </source>
</evidence>
<evidence type="ECO:0000256" key="4">
    <source>
        <dbReference type="ARBA" id="ARBA00023004"/>
    </source>
</evidence>
<comment type="caution">
    <text evidence="6">The sequence shown here is derived from an EMBL/GenBank/DDBJ whole genome shotgun (WGS) entry which is preliminary data.</text>
</comment>
<keyword evidence="7" id="KW-1185">Reference proteome</keyword>
<dbReference type="Proteomes" id="UP000222542">
    <property type="component" value="Unassembled WGS sequence"/>
</dbReference>
<proteinExistence type="inferred from homology"/>
<evidence type="ECO:0000313" key="7">
    <source>
        <dbReference type="Proteomes" id="UP000222542"/>
    </source>
</evidence>
<evidence type="ECO:0000313" key="6">
    <source>
        <dbReference type="EMBL" id="PHT81429.1"/>
    </source>
</evidence>
<dbReference type="Pfam" id="PF03171">
    <property type="entry name" value="2OG-FeII_Oxy"/>
    <property type="match status" value="1"/>
</dbReference>
<evidence type="ECO:0000256" key="1">
    <source>
        <dbReference type="ARBA" id="ARBA00008056"/>
    </source>
</evidence>
<dbReference type="GO" id="GO:0016491">
    <property type="term" value="F:oxidoreductase activity"/>
    <property type="evidence" value="ECO:0007669"/>
    <property type="project" value="UniProtKB-KW"/>
</dbReference>
<keyword evidence="3" id="KW-0560">Oxidoreductase</keyword>
<dbReference type="InterPro" id="IPR027443">
    <property type="entry name" value="IPNS-like_sf"/>
</dbReference>
<dbReference type="Gramene" id="PHT81429">
    <property type="protein sequence ID" value="PHT81429"/>
    <property type="gene ID" value="T459_14444"/>
</dbReference>
<organism evidence="6 7">
    <name type="scientific">Capsicum annuum</name>
    <name type="common">Capsicum pepper</name>
    <dbReference type="NCBI Taxonomy" id="4072"/>
    <lineage>
        <taxon>Eukaryota</taxon>
        <taxon>Viridiplantae</taxon>
        <taxon>Streptophyta</taxon>
        <taxon>Embryophyta</taxon>
        <taxon>Tracheophyta</taxon>
        <taxon>Spermatophyta</taxon>
        <taxon>Magnoliopsida</taxon>
        <taxon>eudicotyledons</taxon>
        <taxon>Gunneridae</taxon>
        <taxon>Pentapetalae</taxon>
        <taxon>asterids</taxon>
        <taxon>lamiids</taxon>
        <taxon>Solanales</taxon>
        <taxon>Solanaceae</taxon>
        <taxon>Solanoideae</taxon>
        <taxon>Capsiceae</taxon>
        <taxon>Capsicum</taxon>
    </lineage>
</organism>
<dbReference type="PANTHER" id="PTHR10209:SF885">
    <property type="entry name" value="2OG-FE(II) OXYGENASE FAMILY, PUTATIVE (AFU_ORTHOLOGUE AFUA_2G00750)-RELATED"/>
    <property type="match status" value="1"/>
</dbReference>
<reference evidence="6 7" key="2">
    <citation type="journal article" date="2017" name="Genome Biol.">
        <title>New reference genome sequences of hot pepper reveal the massive evolution of plant disease-resistance genes by retroduplication.</title>
        <authorList>
            <person name="Kim S."/>
            <person name="Park J."/>
            <person name="Yeom S.I."/>
            <person name="Kim Y.M."/>
            <person name="Seo E."/>
            <person name="Kim K.T."/>
            <person name="Kim M.S."/>
            <person name="Lee J.M."/>
            <person name="Cheong K."/>
            <person name="Shin H.S."/>
            <person name="Kim S.B."/>
            <person name="Han K."/>
            <person name="Lee J."/>
            <person name="Park M."/>
            <person name="Lee H.A."/>
            <person name="Lee H.Y."/>
            <person name="Lee Y."/>
            <person name="Oh S."/>
            <person name="Lee J.H."/>
            <person name="Choi E."/>
            <person name="Choi E."/>
            <person name="Lee S.E."/>
            <person name="Jeon J."/>
            <person name="Kim H."/>
            <person name="Choi G."/>
            <person name="Song H."/>
            <person name="Lee J."/>
            <person name="Lee S.C."/>
            <person name="Kwon J.K."/>
            <person name="Lee H.Y."/>
            <person name="Koo N."/>
            <person name="Hong Y."/>
            <person name="Kim R.W."/>
            <person name="Kang W.H."/>
            <person name="Huh J.H."/>
            <person name="Kang B.C."/>
            <person name="Yang T.J."/>
            <person name="Lee Y.H."/>
            <person name="Bennetzen J.L."/>
            <person name="Choi D."/>
        </authorList>
    </citation>
    <scope>NUCLEOTIDE SEQUENCE [LARGE SCALE GENOMIC DNA]</scope>
    <source>
        <strain evidence="7">cv. CM334</strain>
    </source>
</reference>
<dbReference type="GO" id="GO:0046872">
    <property type="term" value="F:metal ion binding"/>
    <property type="evidence" value="ECO:0007669"/>
    <property type="project" value="UniProtKB-KW"/>
</dbReference>
<keyword evidence="4" id="KW-0408">Iron</keyword>
<keyword evidence="2" id="KW-0479">Metal-binding</keyword>
<dbReference type="InterPro" id="IPR044861">
    <property type="entry name" value="IPNS-like_FE2OG_OXY"/>
</dbReference>
<accession>A0A2G2ZHF0</accession>
<name>A0A2G2ZHF0_CAPAN</name>
<evidence type="ECO:0000256" key="3">
    <source>
        <dbReference type="ARBA" id="ARBA00023002"/>
    </source>
</evidence>
<comment type="similarity">
    <text evidence="1">Belongs to the iron/ascorbate-dependent oxidoreductase family.</text>
</comment>
<gene>
    <name evidence="6" type="ORF">T459_14444</name>
</gene>
<reference evidence="6 7" key="1">
    <citation type="journal article" date="2014" name="Nat. Genet.">
        <title>Genome sequence of the hot pepper provides insights into the evolution of pungency in Capsicum species.</title>
        <authorList>
            <person name="Kim S."/>
            <person name="Park M."/>
            <person name="Yeom S.I."/>
            <person name="Kim Y.M."/>
            <person name="Lee J.M."/>
            <person name="Lee H.A."/>
            <person name="Seo E."/>
            <person name="Choi J."/>
            <person name="Cheong K."/>
            <person name="Kim K.T."/>
            <person name="Jung K."/>
            <person name="Lee G.W."/>
            <person name="Oh S.K."/>
            <person name="Bae C."/>
            <person name="Kim S.B."/>
            <person name="Lee H.Y."/>
            <person name="Kim S.Y."/>
            <person name="Kim M.S."/>
            <person name="Kang B.C."/>
            <person name="Jo Y.D."/>
            <person name="Yang H.B."/>
            <person name="Jeong H.J."/>
            <person name="Kang W.H."/>
            <person name="Kwon J.K."/>
            <person name="Shin C."/>
            <person name="Lim J.Y."/>
            <person name="Park J.H."/>
            <person name="Huh J.H."/>
            <person name="Kim J.S."/>
            <person name="Kim B.D."/>
            <person name="Cohen O."/>
            <person name="Paran I."/>
            <person name="Suh M.C."/>
            <person name="Lee S.B."/>
            <person name="Kim Y.K."/>
            <person name="Shin Y."/>
            <person name="Noh S.J."/>
            <person name="Park J."/>
            <person name="Seo Y.S."/>
            <person name="Kwon S.Y."/>
            <person name="Kim H.A."/>
            <person name="Park J.M."/>
            <person name="Kim H.J."/>
            <person name="Choi S.B."/>
            <person name="Bosland P.W."/>
            <person name="Reeves G."/>
            <person name="Jo S.H."/>
            <person name="Lee B.W."/>
            <person name="Cho H.T."/>
            <person name="Choi H.S."/>
            <person name="Lee M.S."/>
            <person name="Yu Y."/>
            <person name="Do Choi Y."/>
            <person name="Park B.S."/>
            <person name="van Deynze A."/>
            <person name="Ashrafi H."/>
            <person name="Hill T."/>
            <person name="Kim W.T."/>
            <person name="Pai H.S."/>
            <person name="Ahn H.K."/>
            <person name="Yeam I."/>
            <person name="Giovannoni J.J."/>
            <person name="Rose J.K."/>
            <person name="Sorensen I."/>
            <person name="Lee S.J."/>
            <person name="Kim R.W."/>
            <person name="Choi I.Y."/>
            <person name="Choi B.S."/>
            <person name="Lim J.S."/>
            <person name="Lee Y.H."/>
            <person name="Choi D."/>
        </authorList>
    </citation>
    <scope>NUCLEOTIDE SEQUENCE [LARGE SCALE GENOMIC DNA]</scope>
    <source>
        <strain evidence="7">cv. CM334</strain>
    </source>
</reference>